<keyword evidence="3" id="KW-1185">Reference proteome</keyword>
<dbReference type="EMBL" id="CP104013">
    <property type="protein sequence ID" value="UYP48800.1"/>
    <property type="molecule type" value="Genomic_DNA"/>
</dbReference>
<reference evidence="2" key="1">
    <citation type="submission" date="2022-09" db="EMBL/GenBank/DDBJ databases">
        <title>Actin cytoskeleton and complex cell architecture in an #Asgard archaeon.</title>
        <authorList>
            <person name="Ponce Toledo R.I."/>
            <person name="Schleper C."/>
            <person name="Rodrigues Oliveira T."/>
            <person name="Wollweber F."/>
            <person name="Xu J."/>
            <person name="Rittmann S."/>
            <person name="Klingl A."/>
            <person name="Pilhofer M."/>
        </authorList>
    </citation>
    <scope>NUCLEOTIDE SEQUENCE</scope>
    <source>
        <strain evidence="2">B-35</strain>
    </source>
</reference>
<protein>
    <submittedName>
        <fullName evidence="2">Uncharacterized protein</fullName>
    </submittedName>
</protein>
<sequence>MKNEASYNQDGLVIFLSLSSIILCVMILSTIIENLKKRQTKEELWQKFLRKNQSHLIHVQDLCDAGHFEESSNLYRSVRSKINRSCLKILEEHLKPVLKKNHLNLRVSQNSTQIHALLDDQQYIEAYRKTQVILHEIENADVSLLNNPQLIIELKSIHTELKQQICEKRQDIQERINATSHLIKSQQYDLLICKFDELLQELQQWPFIVLKKELNERYQLFLKFQKTFQLNRDDRLTNFLEKLDTDFQDWTSKEIATFGKKI</sequence>
<keyword evidence="1" id="KW-1133">Transmembrane helix</keyword>
<accession>A0ABY6HZG2</accession>
<dbReference type="Proteomes" id="UP001208689">
    <property type="component" value="Chromosome"/>
</dbReference>
<keyword evidence="1" id="KW-0812">Transmembrane</keyword>
<gene>
    <name evidence="2" type="ORF">NEF87_005085</name>
</gene>
<evidence type="ECO:0000256" key="1">
    <source>
        <dbReference type="SAM" id="Phobius"/>
    </source>
</evidence>
<organism evidence="2 3">
    <name type="scientific">Candidatus Lokiarchaeum ossiferum</name>
    <dbReference type="NCBI Taxonomy" id="2951803"/>
    <lineage>
        <taxon>Archaea</taxon>
        <taxon>Promethearchaeati</taxon>
        <taxon>Promethearchaeota</taxon>
        <taxon>Promethearchaeia</taxon>
        <taxon>Promethearchaeales</taxon>
        <taxon>Promethearchaeaceae</taxon>
        <taxon>Candidatus Lokiarchaeum</taxon>
    </lineage>
</organism>
<proteinExistence type="predicted"/>
<feature type="transmembrane region" description="Helical" evidence="1">
    <location>
        <begin position="12"/>
        <end position="32"/>
    </location>
</feature>
<evidence type="ECO:0000313" key="2">
    <source>
        <dbReference type="EMBL" id="UYP48800.1"/>
    </source>
</evidence>
<keyword evidence="1" id="KW-0472">Membrane</keyword>
<name>A0ABY6HZG2_9ARCH</name>
<evidence type="ECO:0000313" key="3">
    <source>
        <dbReference type="Proteomes" id="UP001208689"/>
    </source>
</evidence>